<gene>
    <name evidence="2" type="ORF">ACFPPD_09905</name>
</gene>
<dbReference type="EMBL" id="JBHSMH010000023">
    <property type="protein sequence ID" value="MFC5469037.1"/>
    <property type="molecule type" value="Genomic_DNA"/>
</dbReference>
<sequence>MKRKAKSGFIATIVALSAITLPTISYADLEDEAAFWTSGFPSSIISHIDYWEQSTIASLGYDYYTANSRADWALLPNSDVAYYKTTSQADADLRFFAGDYGSDYWGFTKAYLSNGTEVINVEDGSVWYKCQILLNDGQMDRDNFTNSNRHHTTLHEVGHALSLAHQFAPTDSAMKQGQLTYTDPTSLDSSNIQWKY</sequence>
<feature type="chain" id="PRO_5045614086" description="Peptidase M10 metallopeptidase domain-containing protein" evidence="1">
    <location>
        <begin position="28"/>
        <end position="196"/>
    </location>
</feature>
<dbReference type="RefSeq" id="WP_209749128.1">
    <property type="nucleotide sequence ID" value="NZ_JBHSMH010000023.1"/>
</dbReference>
<name>A0ABW0LVI6_9BACL</name>
<dbReference type="SUPFAM" id="SSF55486">
    <property type="entry name" value="Metalloproteases ('zincins'), catalytic domain"/>
    <property type="match status" value="1"/>
</dbReference>
<reference evidence="3" key="1">
    <citation type="journal article" date="2019" name="Int. J. Syst. Evol. Microbiol.">
        <title>The Global Catalogue of Microorganisms (GCM) 10K type strain sequencing project: providing services to taxonomists for standard genome sequencing and annotation.</title>
        <authorList>
            <consortium name="The Broad Institute Genomics Platform"/>
            <consortium name="The Broad Institute Genome Sequencing Center for Infectious Disease"/>
            <person name="Wu L."/>
            <person name="Ma J."/>
        </authorList>
    </citation>
    <scope>NUCLEOTIDE SEQUENCE [LARGE SCALE GENOMIC DNA]</scope>
    <source>
        <strain evidence="3">CCUG 57113</strain>
    </source>
</reference>
<comment type="caution">
    <text evidence="2">The sequence shown here is derived from an EMBL/GenBank/DDBJ whole genome shotgun (WGS) entry which is preliminary data.</text>
</comment>
<evidence type="ECO:0008006" key="4">
    <source>
        <dbReference type="Google" id="ProtNLM"/>
    </source>
</evidence>
<protein>
    <recommendedName>
        <fullName evidence="4">Peptidase M10 metallopeptidase domain-containing protein</fullName>
    </recommendedName>
</protein>
<proteinExistence type="predicted"/>
<evidence type="ECO:0000313" key="2">
    <source>
        <dbReference type="EMBL" id="MFC5469037.1"/>
    </source>
</evidence>
<organism evidence="2 3">
    <name type="scientific">Cohnella suwonensis</name>
    <dbReference type="NCBI Taxonomy" id="696072"/>
    <lineage>
        <taxon>Bacteria</taxon>
        <taxon>Bacillati</taxon>
        <taxon>Bacillota</taxon>
        <taxon>Bacilli</taxon>
        <taxon>Bacillales</taxon>
        <taxon>Paenibacillaceae</taxon>
        <taxon>Cohnella</taxon>
    </lineage>
</organism>
<accession>A0ABW0LVI6</accession>
<keyword evidence="1" id="KW-0732">Signal</keyword>
<evidence type="ECO:0000256" key="1">
    <source>
        <dbReference type="SAM" id="SignalP"/>
    </source>
</evidence>
<dbReference type="InterPro" id="IPR024079">
    <property type="entry name" value="MetalloPept_cat_dom_sf"/>
</dbReference>
<feature type="signal peptide" evidence="1">
    <location>
        <begin position="1"/>
        <end position="27"/>
    </location>
</feature>
<keyword evidence="3" id="KW-1185">Reference proteome</keyword>
<dbReference type="Proteomes" id="UP001596105">
    <property type="component" value="Unassembled WGS sequence"/>
</dbReference>
<evidence type="ECO:0000313" key="3">
    <source>
        <dbReference type="Proteomes" id="UP001596105"/>
    </source>
</evidence>
<dbReference type="Gene3D" id="3.40.390.10">
    <property type="entry name" value="Collagenase (Catalytic Domain)"/>
    <property type="match status" value="1"/>
</dbReference>